<evidence type="ECO:0000256" key="1">
    <source>
        <dbReference type="SAM" id="Phobius"/>
    </source>
</evidence>
<keyword evidence="3" id="KW-1185">Reference proteome</keyword>
<gene>
    <name evidence="2" type="ORF">MMH89_01040</name>
</gene>
<dbReference type="EMBL" id="CP092900">
    <property type="protein sequence ID" value="UTC24741.1"/>
    <property type="molecule type" value="Genomic_DNA"/>
</dbReference>
<proteinExistence type="predicted"/>
<protein>
    <submittedName>
        <fullName evidence="2">Uncharacterized protein</fullName>
    </submittedName>
</protein>
<evidence type="ECO:0000313" key="2">
    <source>
        <dbReference type="EMBL" id="UTC24741.1"/>
    </source>
</evidence>
<name>A0ABY5DKF0_9GAMM</name>
<evidence type="ECO:0000313" key="3">
    <source>
        <dbReference type="Proteomes" id="UP001055955"/>
    </source>
</evidence>
<organism evidence="2 3">
    <name type="scientific">Candidatus Comchoanobacter bicostacola</name>
    <dbReference type="NCBI Taxonomy" id="2919598"/>
    <lineage>
        <taxon>Bacteria</taxon>
        <taxon>Pseudomonadati</taxon>
        <taxon>Pseudomonadota</taxon>
        <taxon>Gammaproteobacteria</taxon>
        <taxon>Candidatus Comchoanobacterales</taxon>
        <taxon>Candidatus Comchoanobacteraceae</taxon>
        <taxon>Candidatus Comchoanobacter</taxon>
    </lineage>
</organism>
<accession>A0ABY5DKF0</accession>
<keyword evidence="1" id="KW-1133">Transmembrane helix</keyword>
<dbReference type="Proteomes" id="UP001055955">
    <property type="component" value="Chromosome"/>
</dbReference>
<keyword evidence="1" id="KW-0812">Transmembrane</keyword>
<feature type="transmembrane region" description="Helical" evidence="1">
    <location>
        <begin position="6"/>
        <end position="26"/>
    </location>
</feature>
<dbReference type="RefSeq" id="WP_258568530.1">
    <property type="nucleotide sequence ID" value="NZ_CP092900.1"/>
</dbReference>
<keyword evidence="1" id="KW-0472">Membrane</keyword>
<sequence>MLYTLGWILTTVILFFCMLFCCFAMGRRSRSKLNEIRNLKIKTRKLRLQTDILNSAMDVNDKFNNLSTLAGDATKSFCASVKDFFNKSGYPKQDNVGLPGPSDNLQEVKPNFKVGRKNLDKPSYNDLFSSGSSRAWSEGYHLFLQLTDRLIDCIDPKVTARHIEDFDIETYEEL</sequence>
<reference evidence="2 3" key="1">
    <citation type="journal article" date="2022" name="Nat. Microbiol.">
        <title>The microbiome of a bacterivorous marine choanoflagellate contains a resource-demanding obligate bacterial associate.</title>
        <authorList>
            <person name="Needham D.M."/>
            <person name="Poirier C."/>
            <person name="Bachy C."/>
            <person name="George E.E."/>
            <person name="Wilken S."/>
            <person name="Yung C.C.M."/>
            <person name="Limardo A.J."/>
            <person name="Morando M."/>
            <person name="Sudek L."/>
            <person name="Malmstrom R.R."/>
            <person name="Keeling P.J."/>
            <person name="Santoro A.E."/>
            <person name="Worden A.Z."/>
        </authorList>
    </citation>
    <scope>NUCLEOTIDE SEQUENCE [LARGE SCALE GENOMIC DNA]</scope>
    <source>
        <strain evidence="2 3">Comchoano-1</strain>
    </source>
</reference>